<dbReference type="STRING" id="326424.FRAAL0359"/>
<accession>Q0RTR3</accession>
<dbReference type="InterPro" id="IPR034660">
    <property type="entry name" value="DinB/YfiT-like"/>
</dbReference>
<dbReference type="NCBIfam" id="TIGR03083">
    <property type="entry name" value="maleylpyruvate isomerase family mycothiol-dependent enzyme"/>
    <property type="match status" value="1"/>
</dbReference>
<keyword evidence="4" id="KW-1185">Reference proteome</keyword>
<evidence type="ECO:0000313" key="3">
    <source>
        <dbReference type="EMBL" id="CAJ59035.1"/>
    </source>
</evidence>
<dbReference type="Pfam" id="PF11716">
    <property type="entry name" value="MDMPI_N"/>
    <property type="match status" value="1"/>
</dbReference>
<dbReference type="Gene3D" id="1.20.120.450">
    <property type="entry name" value="dinb family like domain"/>
    <property type="match status" value="1"/>
</dbReference>
<dbReference type="GO" id="GO:0046872">
    <property type="term" value="F:metal ion binding"/>
    <property type="evidence" value="ECO:0007669"/>
    <property type="project" value="InterPro"/>
</dbReference>
<dbReference type="KEGG" id="fal:FRAAL0359"/>
<dbReference type="InterPro" id="IPR024344">
    <property type="entry name" value="MDMPI_metal-binding"/>
</dbReference>
<dbReference type="HOGENOM" id="CLU_051661_2_0_11"/>
<evidence type="ECO:0000313" key="4">
    <source>
        <dbReference type="Proteomes" id="UP000000657"/>
    </source>
</evidence>
<sequence>MGTLTVTERREWLDWALDIFDTQVRAVPPGSWAAPTPCGQWDVRALVNHLTVEHLWVPPLLAGLTRGDIGTRFDGDQLGDDPGARWTVTARRSRDAWDRPDAWASLPMLSFGPTPADEYAFQLTADLLLHGWDLARAIDLSGRLPGDTTSARTVGNNRELVHWVHDSLRRQIDAWRVVGIFATPVPVPDDADEWTRLIALTGRSPDWRPRLDPGRHLDRGRHPDEGQRSDEGQPPDEGQRPDGG</sequence>
<proteinExistence type="predicted"/>
<feature type="region of interest" description="Disordered" evidence="1">
    <location>
        <begin position="205"/>
        <end position="244"/>
    </location>
</feature>
<protein>
    <recommendedName>
        <fullName evidence="2">Mycothiol-dependent maleylpyruvate isomerase metal-binding domain-containing protein</fullName>
    </recommendedName>
</protein>
<gene>
    <name evidence="3" type="ordered locus">FRAAL0359</name>
</gene>
<dbReference type="InterPro" id="IPR017517">
    <property type="entry name" value="Maleyloyr_isom"/>
</dbReference>
<dbReference type="Proteomes" id="UP000000657">
    <property type="component" value="Chromosome"/>
</dbReference>
<evidence type="ECO:0000256" key="1">
    <source>
        <dbReference type="SAM" id="MobiDB-lite"/>
    </source>
</evidence>
<dbReference type="NCBIfam" id="TIGR03086">
    <property type="entry name" value="TIGR03086 family metal-binding protein"/>
    <property type="match status" value="1"/>
</dbReference>
<dbReference type="InterPro" id="IPR017520">
    <property type="entry name" value="CHP03086"/>
</dbReference>
<feature type="domain" description="Mycothiol-dependent maleylpyruvate isomerase metal-binding" evidence="2">
    <location>
        <begin position="17"/>
        <end position="135"/>
    </location>
</feature>
<organism evidence="3 4">
    <name type="scientific">Frankia alni (strain DSM 45986 / CECT 9034 / ACN14a)</name>
    <dbReference type="NCBI Taxonomy" id="326424"/>
    <lineage>
        <taxon>Bacteria</taxon>
        <taxon>Bacillati</taxon>
        <taxon>Actinomycetota</taxon>
        <taxon>Actinomycetes</taxon>
        <taxon>Frankiales</taxon>
        <taxon>Frankiaceae</taxon>
        <taxon>Frankia</taxon>
    </lineage>
</organism>
<dbReference type="SUPFAM" id="SSF109854">
    <property type="entry name" value="DinB/YfiT-like putative metalloenzymes"/>
    <property type="match status" value="1"/>
</dbReference>
<dbReference type="eggNOG" id="COG1576">
    <property type="taxonomic scope" value="Bacteria"/>
</dbReference>
<dbReference type="AlphaFoldDB" id="Q0RTR3"/>
<reference evidence="3 4" key="1">
    <citation type="journal article" date="2007" name="Genome Res.">
        <title>Genome characteristics of facultatively symbiotic Frankia sp. strains reflect host range and host plant biogeography.</title>
        <authorList>
            <person name="Normand P."/>
            <person name="Lapierre P."/>
            <person name="Tisa L.S."/>
            <person name="Gogarten J.P."/>
            <person name="Alloisio N."/>
            <person name="Bagnarol E."/>
            <person name="Bassi C.A."/>
            <person name="Berry A.M."/>
            <person name="Bickhart D.M."/>
            <person name="Choisne N."/>
            <person name="Couloux A."/>
            <person name="Cournoyer B."/>
            <person name="Cruveiller S."/>
            <person name="Daubin V."/>
            <person name="Demange N."/>
            <person name="Francino M.P."/>
            <person name="Goltsman E."/>
            <person name="Huang Y."/>
            <person name="Kopp O.R."/>
            <person name="Labarre L."/>
            <person name="Lapidus A."/>
            <person name="Lavire C."/>
            <person name="Marechal J."/>
            <person name="Martinez M."/>
            <person name="Mastronunzio J.E."/>
            <person name="Mullin B.C."/>
            <person name="Niemann J."/>
            <person name="Pujic P."/>
            <person name="Rawnsley T."/>
            <person name="Rouy Z."/>
            <person name="Schenowitz C."/>
            <person name="Sellstedt A."/>
            <person name="Tavares F."/>
            <person name="Tomkins J.P."/>
            <person name="Vallenet D."/>
            <person name="Valverde C."/>
            <person name="Wall L.G."/>
            <person name="Wang Y."/>
            <person name="Medigue C."/>
            <person name="Benson D.R."/>
        </authorList>
    </citation>
    <scope>NUCLEOTIDE SEQUENCE [LARGE SCALE GENOMIC DNA]</scope>
    <source>
        <strain evidence="4">DSM 45986 / CECT 9034 / ACN14a</strain>
    </source>
</reference>
<evidence type="ECO:0000259" key="2">
    <source>
        <dbReference type="Pfam" id="PF11716"/>
    </source>
</evidence>
<dbReference type="EMBL" id="CT573213">
    <property type="protein sequence ID" value="CAJ59035.1"/>
    <property type="molecule type" value="Genomic_DNA"/>
</dbReference>
<name>Q0RTR3_FRAAA</name>